<dbReference type="EMBL" id="NKHZ01000051">
    <property type="protein sequence ID" value="PNS17368.1"/>
    <property type="molecule type" value="Genomic_DNA"/>
</dbReference>
<feature type="compositionally biased region" description="Polar residues" evidence="3">
    <location>
        <begin position="214"/>
        <end position="224"/>
    </location>
</feature>
<feature type="compositionally biased region" description="Basic and acidic residues" evidence="3">
    <location>
        <begin position="65"/>
        <end position="76"/>
    </location>
</feature>
<protein>
    <submittedName>
        <fullName evidence="4">Uncharacterized protein</fullName>
    </submittedName>
</protein>
<feature type="compositionally biased region" description="Low complexity" evidence="3">
    <location>
        <begin position="611"/>
        <end position="642"/>
    </location>
</feature>
<gene>
    <name evidence="4" type="ORF">CAC42_7051</name>
</gene>
<feature type="compositionally biased region" description="Polar residues" evidence="3">
    <location>
        <begin position="475"/>
        <end position="485"/>
    </location>
</feature>
<dbReference type="OrthoDB" id="5600002at2759"/>
<evidence type="ECO:0000256" key="3">
    <source>
        <dbReference type="SAM" id="MobiDB-lite"/>
    </source>
</evidence>
<evidence type="ECO:0000313" key="5">
    <source>
        <dbReference type="Proteomes" id="UP000243797"/>
    </source>
</evidence>
<sequence length="712" mass="75981">MNSLGGMGGPPGQQHVMNAGTPGGSPPGNQADNKKRLNTYIYDYFLRSGMHKLARELLNSEEIDLPEKPSPNRKDVNGATDNDVDSKDDIPGRPSDLPKANVPSEVNTAFLLDWWSMFWEIWVSARSRGYSPTRQYLQHFQTKMANDRQRMMANPQMQNNMAAQRMMQNGVPNDMRQMMMKGNRPQTAAHLQQMRMQMAQQGQMQRDGSAMDMNGQQRPQTPGSGDNAPSPKRPRLDGGAFNGQMTPMGRGQTPGMPGQQMKPMQMPNPNGQPNTMQVYANSMRQQMQNAMDSNGQKGMQNPNGLPQGSPALDGNSEFFNANNIRGLQQAGGPANNSNHALQDYQMQLMLLEQQNKKRLLMARQEQDATVTNGPGGPMPGQQGYGAPAMSPSNSRTGPSPNPDDMKRGTPKMAPGGMPQPGMDSMQGRGSPAPGFDPSQMNPNLPPGFQGMKMPGGMMPNGQMMPAATSHPAFNAQMNGPMNPQQMEMMRQQAAGRPNGPWPQGPPQGMMQPQQPPNMTPVSRNMPPPPAPATGDGQVRTQPSSPSQGNAAPPTPSQSNKPNPKKKDAGKGSKASAVNKSGKKGATTDATPASEAGDQPPTPTPAPPITPTAPAQQFGKNGPQGNQPQQPGQQNVGANQGQPDMGAGPFGGSLDSGDLGFGGMDFGNLDGQDVLDNFDFDSFLNNNDENGAFPFDASMNFGGDGGLEAGGDV</sequence>
<accession>A0A2K1QQL0</accession>
<proteinExistence type="predicted"/>
<feature type="region of interest" description="Disordered" evidence="3">
    <location>
        <begin position="197"/>
        <end position="260"/>
    </location>
</feature>
<evidence type="ECO:0000313" key="4">
    <source>
        <dbReference type="EMBL" id="PNS17368.1"/>
    </source>
</evidence>
<reference evidence="4 5" key="1">
    <citation type="submission" date="2017-06" db="EMBL/GenBank/DDBJ databases">
        <title>Draft genome sequence of a variant of Elsinoe murrayae.</title>
        <authorList>
            <person name="Cheng Q."/>
        </authorList>
    </citation>
    <scope>NUCLEOTIDE SEQUENCE [LARGE SCALE GENOMIC DNA]</scope>
    <source>
        <strain evidence="4 5">CQ-2017a</strain>
    </source>
</reference>
<organism evidence="4 5">
    <name type="scientific">Sphaceloma murrayae</name>
    <dbReference type="NCBI Taxonomy" id="2082308"/>
    <lineage>
        <taxon>Eukaryota</taxon>
        <taxon>Fungi</taxon>
        <taxon>Dikarya</taxon>
        <taxon>Ascomycota</taxon>
        <taxon>Pezizomycotina</taxon>
        <taxon>Dothideomycetes</taxon>
        <taxon>Dothideomycetidae</taxon>
        <taxon>Myriangiales</taxon>
        <taxon>Elsinoaceae</taxon>
        <taxon>Sphaceloma</taxon>
    </lineage>
</organism>
<evidence type="ECO:0000256" key="1">
    <source>
        <dbReference type="ARBA" id="ARBA00004123"/>
    </source>
</evidence>
<dbReference type="PROSITE" id="PS50896">
    <property type="entry name" value="LISH"/>
    <property type="match status" value="1"/>
</dbReference>
<feature type="compositionally biased region" description="Polar residues" evidence="3">
    <location>
        <begin position="538"/>
        <end position="549"/>
    </location>
</feature>
<feature type="compositionally biased region" description="Low complexity" evidence="3">
    <location>
        <begin position="245"/>
        <end position="260"/>
    </location>
</feature>
<dbReference type="PANTHER" id="PTHR12610:SF12">
    <property type="entry name" value="SEQUENCE-SPECIFIC SINGLE-STRANDED DNA-BINDING PROTEIN, ISOFORM D"/>
    <property type="match status" value="1"/>
</dbReference>
<feature type="compositionally biased region" description="Gly residues" evidence="3">
    <location>
        <begin position="1"/>
        <end position="11"/>
    </location>
</feature>
<feature type="compositionally biased region" description="Low complexity" evidence="3">
    <location>
        <begin position="379"/>
        <end position="388"/>
    </location>
</feature>
<name>A0A2K1QQL0_9PEZI</name>
<keyword evidence="2" id="KW-0539">Nucleus</keyword>
<feature type="region of interest" description="Disordered" evidence="3">
    <location>
        <begin position="368"/>
        <end position="452"/>
    </location>
</feature>
<dbReference type="STRING" id="2082308.A0A2K1QQL0"/>
<dbReference type="GO" id="GO:0045944">
    <property type="term" value="P:positive regulation of transcription by RNA polymerase II"/>
    <property type="evidence" value="ECO:0007669"/>
    <property type="project" value="TreeGrafter"/>
</dbReference>
<dbReference type="Proteomes" id="UP000243797">
    <property type="component" value="Unassembled WGS sequence"/>
</dbReference>
<comment type="caution">
    <text evidence="4">The sequence shown here is derived from an EMBL/GenBank/DDBJ whole genome shotgun (WGS) entry which is preliminary data.</text>
</comment>
<keyword evidence="5" id="KW-1185">Reference proteome</keyword>
<dbReference type="InParanoid" id="A0A2K1QQL0"/>
<dbReference type="GO" id="GO:0005634">
    <property type="term" value="C:nucleus"/>
    <property type="evidence" value="ECO:0007669"/>
    <property type="project" value="UniProtKB-SubCell"/>
</dbReference>
<evidence type="ECO:0000256" key="2">
    <source>
        <dbReference type="ARBA" id="ARBA00023242"/>
    </source>
</evidence>
<feature type="region of interest" description="Disordered" evidence="3">
    <location>
        <begin position="467"/>
        <end position="662"/>
    </location>
</feature>
<feature type="region of interest" description="Disordered" evidence="3">
    <location>
        <begin position="1"/>
        <end position="34"/>
    </location>
</feature>
<feature type="compositionally biased region" description="Pro residues" evidence="3">
    <location>
        <begin position="599"/>
        <end position="610"/>
    </location>
</feature>
<feature type="region of interest" description="Disordered" evidence="3">
    <location>
        <begin position="62"/>
        <end position="101"/>
    </location>
</feature>
<dbReference type="PANTHER" id="PTHR12610">
    <property type="entry name" value="SINGLE STRANDED DNA BINDING PROTEIN"/>
    <property type="match status" value="1"/>
</dbReference>
<comment type="subcellular location">
    <subcellularLocation>
        <location evidence="1">Nucleus</location>
    </subcellularLocation>
</comment>
<dbReference type="AlphaFoldDB" id="A0A2K1QQL0"/>
<dbReference type="InterPro" id="IPR006594">
    <property type="entry name" value="LisH"/>
</dbReference>